<evidence type="ECO:0000313" key="3">
    <source>
        <dbReference type="Proteomes" id="UP000248044"/>
    </source>
</evidence>
<feature type="transmembrane region" description="Helical" evidence="1">
    <location>
        <begin position="45"/>
        <end position="63"/>
    </location>
</feature>
<feature type="transmembrane region" description="Helical" evidence="1">
    <location>
        <begin position="20"/>
        <end position="38"/>
    </location>
</feature>
<dbReference type="SUPFAM" id="SSF103473">
    <property type="entry name" value="MFS general substrate transporter"/>
    <property type="match status" value="1"/>
</dbReference>
<dbReference type="EMBL" id="CP029289">
    <property type="protein sequence ID" value="AWR95776.1"/>
    <property type="molecule type" value="Genomic_DNA"/>
</dbReference>
<evidence type="ECO:0000256" key="1">
    <source>
        <dbReference type="SAM" id="Phobius"/>
    </source>
</evidence>
<sequence length="158" mass="17944">MVYLYPAALIQIMHGTTFQYTIVQIGFYGSWLVGSWIMMKYKSPVKIIITSMFLNFLVFILLIPFNPWLIALSVASVGLGDSIHELLWIKIFRTASEKLLGSVYGVDEFVTNLFRLGYDSIAGYFYTVDFTIVPIIGLLTITAVSISYAFSKSWRIKI</sequence>
<reference evidence="2 3" key="1">
    <citation type="submission" date="2018-05" db="EMBL/GenBank/DDBJ databases">
        <title>Complete Genome Sequences of Extremely Thermoacidophilic, Metal-Mobilizing Type-Strain Members of the Archaeal Family Sulfolobaceae: Acidianus brierleyi DSM-1651T, Acidianus sulfidivorans DSM-18786T, Metallosphaera hakonensis DSM-7519T, and Metallosphaera prunae DSM-10039T.</title>
        <authorList>
            <person name="Counts J.A."/>
            <person name="Kelly R.M."/>
        </authorList>
    </citation>
    <scope>NUCLEOTIDE SEQUENCE [LARGE SCALE GENOMIC DNA]</scope>
    <source>
        <strain evidence="2 3">DSM 1651</strain>
    </source>
</reference>
<organism evidence="2 3">
    <name type="scientific">Acidianus brierleyi</name>
    <dbReference type="NCBI Taxonomy" id="41673"/>
    <lineage>
        <taxon>Archaea</taxon>
        <taxon>Thermoproteota</taxon>
        <taxon>Thermoprotei</taxon>
        <taxon>Sulfolobales</taxon>
        <taxon>Sulfolobaceae</taxon>
        <taxon>Acidianus</taxon>
    </lineage>
</organism>
<dbReference type="Proteomes" id="UP000248044">
    <property type="component" value="Chromosome"/>
</dbReference>
<keyword evidence="1" id="KW-1133">Transmembrane helix</keyword>
<keyword evidence="1" id="KW-0812">Transmembrane</keyword>
<dbReference type="InterPro" id="IPR036259">
    <property type="entry name" value="MFS_trans_sf"/>
</dbReference>
<dbReference type="GeneID" id="36833592"/>
<dbReference type="AlphaFoldDB" id="A0A2U9IIG3"/>
<feature type="transmembrane region" description="Helical" evidence="1">
    <location>
        <begin position="124"/>
        <end position="150"/>
    </location>
</feature>
<dbReference type="RefSeq" id="WP_110271654.1">
    <property type="nucleotide sequence ID" value="NZ_CP029289.2"/>
</dbReference>
<evidence type="ECO:0008006" key="4">
    <source>
        <dbReference type="Google" id="ProtNLM"/>
    </source>
</evidence>
<accession>A0A2U9IIG3</accession>
<keyword evidence="1" id="KW-0472">Membrane</keyword>
<dbReference type="OrthoDB" id="37037at2157"/>
<keyword evidence="3" id="KW-1185">Reference proteome</keyword>
<dbReference type="KEGG" id="abri:DFR85_15510"/>
<protein>
    <recommendedName>
        <fullName evidence="4">MFS transporter</fullName>
    </recommendedName>
</protein>
<name>A0A2U9IIG3_9CREN</name>
<proteinExistence type="predicted"/>
<evidence type="ECO:0000313" key="2">
    <source>
        <dbReference type="EMBL" id="AWR95776.1"/>
    </source>
</evidence>
<gene>
    <name evidence="2" type="ORF">DFR85_15510</name>
</gene>